<keyword evidence="1" id="KW-1185">Reference proteome</keyword>
<proteinExistence type="predicted"/>
<accession>A0A915I805</accession>
<evidence type="ECO:0000313" key="2">
    <source>
        <dbReference type="WBParaSite" id="nRc.2.0.1.t09892-RA"/>
    </source>
</evidence>
<dbReference type="Proteomes" id="UP000887565">
    <property type="component" value="Unplaced"/>
</dbReference>
<evidence type="ECO:0000313" key="1">
    <source>
        <dbReference type="Proteomes" id="UP000887565"/>
    </source>
</evidence>
<reference evidence="2" key="1">
    <citation type="submission" date="2022-11" db="UniProtKB">
        <authorList>
            <consortium name="WormBaseParasite"/>
        </authorList>
    </citation>
    <scope>IDENTIFICATION</scope>
</reference>
<protein>
    <submittedName>
        <fullName evidence="2">Ycf15</fullName>
    </submittedName>
</protein>
<dbReference type="WBParaSite" id="nRc.2.0.1.t09892-RA">
    <property type="protein sequence ID" value="nRc.2.0.1.t09892-RA"/>
    <property type="gene ID" value="nRc.2.0.1.g09892"/>
</dbReference>
<name>A0A915I805_ROMCU</name>
<organism evidence="1 2">
    <name type="scientific">Romanomermis culicivorax</name>
    <name type="common">Nematode worm</name>
    <dbReference type="NCBI Taxonomy" id="13658"/>
    <lineage>
        <taxon>Eukaryota</taxon>
        <taxon>Metazoa</taxon>
        <taxon>Ecdysozoa</taxon>
        <taxon>Nematoda</taxon>
        <taxon>Enoplea</taxon>
        <taxon>Dorylaimia</taxon>
        <taxon>Mermithida</taxon>
        <taxon>Mermithoidea</taxon>
        <taxon>Mermithidae</taxon>
        <taxon>Romanomermis</taxon>
    </lineage>
</organism>
<sequence>MRCAYVNGYWHHSSGGIHLLTFPIIGLVGTNHNGFWHGYKLVKSSPIIWYGRESIEHNGVSGWKSKLDESCNKRQSFESPHANLLAKLPRPKYNIWTDQCIFFPEEEKQ</sequence>
<dbReference type="AlphaFoldDB" id="A0A915I805"/>